<dbReference type="InterPro" id="IPR050767">
    <property type="entry name" value="Sel1_AlgK"/>
</dbReference>
<feature type="chain" id="PRO_5025446619" evidence="4">
    <location>
        <begin position="26"/>
        <end position="865"/>
    </location>
</feature>
<evidence type="ECO:0000256" key="1">
    <source>
        <dbReference type="ARBA" id="ARBA00038101"/>
    </source>
</evidence>
<dbReference type="OrthoDB" id="27934at2759"/>
<keyword evidence="6" id="KW-1185">Reference proteome</keyword>
<dbReference type="Pfam" id="PF08238">
    <property type="entry name" value="Sel1"/>
    <property type="match status" value="9"/>
</dbReference>
<dbReference type="InterPro" id="IPR011990">
    <property type="entry name" value="TPR-like_helical_dom_sf"/>
</dbReference>
<comment type="similarity">
    <text evidence="1">Belongs to the sel-1 family.</text>
</comment>
<dbReference type="InterPro" id="IPR006597">
    <property type="entry name" value="Sel1-like"/>
</dbReference>
<organism evidence="5 6">
    <name type="scientific">Viridothelium virens</name>
    <name type="common">Speckled blister lichen</name>
    <name type="synonym">Trypethelium virens</name>
    <dbReference type="NCBI Taxonomy" id="1048519"/>
    <lineage>
        <taxon>Eukaryota</taxon>
        <taxon>Fungi</taxon>
        <taxon>Dikarya</taxon>
        <taxon>Ascomycota</taxon>
        <taxon>Pezizomycotina</taxon>
        <taxon>Dothideomycetes</taxon>
        <taxon>Dothideomycetes incertae sedis</taxon>
        <taxon>Trypetheliales</taxon>
        <taxon>Trypetheliaceae</taxon>
        <taxon>Viridothelium</taxon>
    </lineage>
</organism>
<keyword evidence="3" id="KW-1133">Transmembrane helix</keyword>
<keyword evidence="3" id="KW-0812">Transmembrane</keyword>
<evidence type="ECO:0000256" key="3">
    <source>
        <dbReference type="SAM" id="Phobius"/>
    </source>
</evidence>
<feature type="signal peptide" evidence="4">
    <location>
        <begin position="1"/>
        <end position="25"/>
    </location>
</feature>
<dbReference type="SMART" id="SM00671">
    <property type="entry name" value="SEL1"/>
    <property type="match status" value="10"/>
</dbReference>
<keyword evidence="4" id="KW-0732">Signal</keyword>
<dbReference type="Gene3D" id="1.25.40.10">
    <property type="entry name" value="Tetratricopeptide repeat domain"/>
    <property type="match status" value="3"/>
</dbReference>
<feature type="region of interest" description="Disordered" evidence="2">
    <location>
        <begin position="289"/>
        <end position="309"/>
    </location>
</feature>
<protein>
    <submittedName>
        <fullName evidence="5">HCP-like protein</fullName>
    </submittedName>
</protein>
<dbReference type="PANTHER" id="PTHR11102:SF147">
    <property type="entry name" value="SEL1L ADAPTOR SUBUNIT OF ERAD E3 UBIQUITIN LIGASE"/>
    <property type="match status" value="1"/>
</dbReference>
<dbReference type="AlphaFoldDB" id="A0A6A6H5C7"/>
<dbReference type="PANTHER" id="PTHR11102">
    <property type="entry name" value="SEL-1-LIKE PROTEIN"/>
    <property type="match status" value="1"/>
</dbReference>
<evidence type="ECO:0000256" key="2">
    <source>
        <dbReference type="SAM" id="MobiDB-lite"/>
    </source>
</evidence>
<evidence type="ECO:0000313" key="6">
    <source>
        <dbReference type="Proteomes" id="UP000800092"/>
    </source>
</evidence>
<dbReference type="EMBL" id="ML991811">
    <property type="protein sequence ID" value="KAF2232920.1"/>
    <property type="molecule type" value="Genomic_DNA"/>
</dbReference>
<dbReference type="Proteomes" id="UP000800092">
    <property type="component" value="Unassembled WGS sequence"/>
</dbReference>
<feature type="transmembrane region" description="Helical" evidence="3">
    <location>
        <begin position="781"/>
        <end position="800"/>
    </location>
</feature>
<keyword evidence="3" id="KW-0472">Membrane</keyword>
<evidence type="ECO:0000313" key="5">
    <source>
        <dbReference type="EMBL" id="KAF2232920.1"/>
    </source>
</evidence>
<gene>
    <name evidence="5" type="ORF">EV356DRAFT_560223</name>
</gene>
<dbReference type="SUPFAM" id="SSF81901">
    <property type="entry name" value="HCP-like"/>
    <property type="match status" value="3"/>
</dbReference>
<sequence length="865" mass="96192">MMRRMWRLLPLLFLVFCLLSILSRADSPSDRVVDDHLPLKEDVVSQRDNGYRVQETFYDSRRKGSDEVFEATTILRKIRKSHPRPSRFTKPSGVFGTTAYYAKELFFLLFMNKPPQPDLLSTQEQQPKLSQPLSQAIRLLEGAAREHNPDAIYMLAEMNFYGNYTHPRNYKESFRRYRQLADLNGNSSAQHMLGLMYSTGIAGAVETDQAKATLYHTFAAEGGDTRSQMTLGFRRNNGIASTKSCEESVKYYKKVADKAIAFSRSGPPGGHSMVKESYRLADEEGGVYGEGASVSSSGPNAKQGGPNSDAHAAFEDVLEYLDLMSRKGDLKATFSLGRLHYEGSRTLKRNYGAAKGYFMDVAQKYWSRDGKIKSDVGPGVDRLASKAAGHIGRMFLRGEGTKQDLTKAKIWFQRGIANGDALCQYSLGLMYLHGLGVSKDSVKAADFFAAAADADLASAQVQMGALFLDQGDVSTAAKYFDHAARNNHIEAYYYLAELSNQGVGRDRSCNEAVVYYKIVAEKAEMLLSAFQDANDAYIDGDLETALVEYLMAAEQGFEIGQANVAYMLDQAQPRWSLRSLNIFNRKKSPFSDAALALTYWTRSARQRNIDSMVKMGDYYLEGLGTTADSEKAALCYQAAAESMQSAQAMWNMGWMHENGVGLEQDFHLAKRMYDQALETNPTEAYLPVTLALFKLRIRSAWNTATHGKVNSIRDEPAPRKPFSFTDFVQHFLEADAAAYYEALDAAGRDPNDPLDGNEWETTVGPDGLPGDDVYDEIDESILESLIILGLMGLLAWLVWYRQQRQERRRREADERARGGGVIADQAGVIGEEIAPAVPGQQPDGGFFPPPEDPNFNNWVVGGVGH</sequence>
<proteinExistence type="inferred from homology"/>
<dbReference type="GO" id="GO:0036503">
    <property type="term" value="P:ERAD pathway"/>
    <property type="evidence" value="ECO:0007669"/>
    <property type="project" value="TreeGrafter"/>
</dbReference>
<accession>A0A6A6H5C7</accession>
<name>A0A6A6H5C7_VIRVR</name>
<dbReference type="GO" id="GO:0005789">
    <property type="term" value="C:endoplasmic reticulum membrane"/>
    <property type="evidence" value="ECO:0007669"/>
    <property type="project" value="TreeGrafter"/>
</dbReference>
<evidence type="ECO:0000256" key="4">
    <source>
        <dbReference type="SAM" id="SignalP"/>
    </source>
</evidence>
<reference evidence="5" key="1">
    <citation type="journal article" date="2020" name="Stud. Mycol.">
        <title>101 Dothideomycetes genomes: a test case for predicting lifestyles and emergence of pathogens.</title>
        <authorList>
            <person name="Haridas S."/>
            <person name="Albert R."/>
            <person name="Binder M."/>
            <person name="Bloem J."/>
            <person name="Labutti K."/>
            <person name="Salamov A."/>
            <person name="Andreopoulos B."/>
            <person name="Baker S."/>
            <person name="Barry K."/>
            <person name="Bills G."/>
            <person name="Bluhm B."/>
            <person name="Cannon C."/>
            <person name="Castanera R."/>
            <person name="Culley D."/>
            <person name="Daum C."/>
            <person name="Ezra D."/>
            <person name="Gonzalez J."/>
            <person name="Henrissat B."/>
            <person name="Kuo A."/>
            <person name="Liang C."/>
            <person name="Lipzen A."/>
            <person name="Lutzoni F."/>
            <person name="Magnuson J."/>
            <person name="Mondo S."/>
            <person name="Nolan M."/>
            <person name="Ohm R."/>
            <person name="Pangilinan J."/>
            <person name="Park H.-J."/>
            <person name="Ramirez L."/>
            <person name="Alfaro M."/>
            <person name="Sun H."/>
            <person name="Tritt A."/>
            <person name="Yoshinaga Y."/>
            <person name="Zwiers L.-H."/>
            <person name="Turgeon B."/>
            <person name="Goodwin S."/>
            <person name="Spatafora J."/>
            <person name="Crous P."/>
            <person name="Grigoriev I."/>
        </authorList>
    </citation>
    <scope>NUCLEOTIDE SEQUENCE</scope>
    <source>
        <strain evidence="5">Tuck. ex Michener</strain>
    </source>
</reference>